<dbReference type="Gene3D" id="3.30.559.30">
    <property type="entry name" value="Nonribosomal peptide synthetase, condensation domain"/>
    <property type="match status" value="1"/>
</dbReference>
<dbReference type="InterPro" id="IPR001242">
    <property type="entry name" value="Condensation_dom"/>
</dbReference>
<feature type="non-terminal residue" evidence="6">
    <location>
        <position position="1482"/>
    </location>
</feature>
<dbReference type="InterPro" id="IPR009081">
    <property type="entry name" value="PP-bd_ACP"/>
</dbReference>
<evidence type="ECO:0000256" key="2">
    <source>
        <dbReference type="ARBA" id="ARBA00022450"/>
    </source>
</evidence>
<dbReference type="Pfam" id="PF08242">
    <property type="entry name" value="Methyltransf_12"/>
    <property type="match status" value="1"/>
</dbReference>
<evidence type="ECO:0000256" key="1">
    <source>
        <dbReference type="ARBA" id="ARBA00001957"/>
    </source>
</evidence>
<comment type="caution">
    <text evidence="6">The sequence shown here is derived from an EMBL/GenBank/DDBJ whole genome shotgun (WGS) entry which is preliminary data.</text>
</comment>
<keyword evidence="3" id="KW-0597">Phosphoprotein</keyword>
<dbReference type="PROSITE" id="PS00455">
    <property type="entry name" value="AMP_BINDING"/>
    <property type="match status" value="1"/>
</dbReference>
<feature type="non-terminal residue" evidence="6">
    <location>
        <position position="1"/>
    </location>
</feature>
<dbReference type="SMART" id="SM00823">
    <property type="entry name" value="PKS_PP"/>
    <property type="match status" value="1"/>
</dbReference>
<dbReference type="InterPro" id="IPR020806">
    <property type="entry name" value="PKS_PP-bd"/>
</dbReference>
<reference evidence="6 7" key="1">
    <citation type="submission" date="2020-01" db="EMBL/GenBank/DDBJ databases">
        <title>Kibdelosporangium persica a novel Actinomycetes from a hot desert in Iran.</title>
        <authorList>
            <person name="Safaei N."/>
            <person name="Zaburannyi N."/>
            <person name="Mueller R."/>
            <person name="Wink J."/>
        </authorList>
    </citation>
    <scope>NUCLEOTIDE SEQUENCE [LARGE SCALE GENOMIC DNA]</scope>
    <source>
        <strain evidence="6 7">4NS15</strain>
    </source>
</reference>
<dbReference type="Pfam" id="PF13193">
    <property type="entry name" value="AMP-binding_C"/>
    <property type="match status" value="1"/>
</dbReference>
<dbReference type="InterPro" id="IPR023213">
    <property type="entry name" value="CAT-like_dom_sf"/>
</dbReference>
<dbReference type="InterPro" id="IPR000873">
    <property type="entry name" value="AMP-dep_synth/lig_dom"/>
</dbReference>
<dbReference type="Gene3D" id="3.30.559.10">
    <property type="entry name" value="Chloramphenicol acetyltransferase-like domain"/>
    <property type="match status" value="1"/>
</dbReference>
<dbReference type="Gene3D" id="3.40.50.980">
    <property type="match status" value="2"/>
</dbReference>
<dbReference type="InterPro" id="IPR029063">
    <property type="entry name" value="SAM-dependent_MTases_sf"/>
</dbReference>
<dbReference type="Gene3D" id="1.10.1200.10">
    <property type="entry name" value="ACP-like"/>
    <property type="match status" value="1"/>
</dbReference>
<accession>A0ABX2FJ90</accession>
<sequence>GRVVLRCQAADSVVGLPSGFFDTVVLNSVVQYFPSGGYLARVLEQLLDLVVPGGRVLIGDVRNADTLRMLHTGIRLADATGTQDPAQIQAAVDRAVLLEKELVLSPSFFAGFDAAVDVRLKRGGYHNELTRHRYEVVLHKQPTHVVSLDGAQELVWGRDVSAITDLPATVDSPVRVTGLPNARLAAEALDRTGRPVIADAVDPEDVVAWGEERGNIVVTTWHHENAAQFDALLLPKDMAGKVLSGVHRPGGTTGPLANQPTAARTVTGLPSSVREFAAQHLPVHMVPSAVMVVGSMPLTPSGKLDRRALPAPEFGTAQGRQARDPREEALCELFAEVLGLPRVGIDDNFFVLGGHSLLATRLASRIRAVLGVEMGIRTLFETPTVAALAGRLSGGGVREQLVAQPRPEVVPLSFAQQRLWFLYKLEGASATYNMPVTLRLTGDLDEAALRLAVRDVVDRHEALRTVFPEHNGTPRQHVLDLDDVDLGWETRAARHEDLPGLLAAVARHTFELSTDAPIRAWLFDLSADDRMLVLAMHHIAGDGWSMAPLIRDLVTAYTARTAGNAPEWTPLPVQYADYTLWHNKILGAEDDPESALARQVRYWTEQLAGLPDVLPLPTDRPRPPVATHHGGFLEFTVPARLYDRLLELAGESGATVFMLLQAGMAALLTRLGAGTDIPLGAPIAGRTDQALDDLVGFFVNTLVLRTDTSGDPSFTALVEQVRERSLAAYAHQDVPFEHLVEVLNPRRSAAYHPLFQVALALQNAARAKFEVPGLLVEPWTAHTGTARFDLLFSLTEGSPAADGRSTGMDGFVEYATDLFDAVTVERLVRHWIRLLEQFVTEPDRPISRAHLDAGTRAVPRPAVEVAELCPDMLAAQAQRTPDAIAVACGAEKLSYADLHRRSNQLAHWLIGRGVGPEDVVGVLVPRSIDTIVTILGVLKSGAAYLPLDPDYPADRLAFMLADARPALVLTTSDLAERLAESSGELVLLDSLTELSEMPTAMPSDDDRVCALRPDHPAYVMYTSGSTGKPKGVMVLHRGLRNLVSYTVADLGADRLTRMLATTSLNFDVSVFEMFPPLACGGTVEVVSDLLGLLDRPGDAPVGLLSAVPSAFSQFFEAAARKPDVRTVVFGGEAIPVNLVQTLHDTSPGCRVVNIYGPTEATVYVTRWYSDERVAAIPPIGEPTANTTVHVLDEHLRPVPAGVTGELYIGGVQLGRGYLRRPGLTGGRFVANPYEAPGARMYRTGDVVRWNAAGELEFLGRSDEQVKIRGYRIEPGEVAAVLRSHPGVAQAVVVVREDQPGDRRLVGYVVPHEGNATEHAVDKVSEWRETYDSLYADSRIDVFGEDFTGWDSSYTGVPIPLGEMREWRAAVVERVRGLGARRVLEVGVGSGLLLSRLAGECEVYWGTDFSAAVVGRLSGQVEAAGLAGRVVLRCQAADSVVGLPSGFFDTVVLNSVVQYFPSGGYLARVLEQLLDLVVPGGRV</sequence>
<dbReference type="SUPFAM" id="SSF52777">
    <property type="entry name" value="CoA-dependent acyltransferases"/>
    <property type="match status" value="2"/>
</dbReference>
<dbReference type="PANTHER" id="PTHR45527:SF1">
    <property type="entry name" value="FATTY ACID SYNTHASE"/>
    <property type="match status" value="1"/>
</dbReference>
<organism evidence="6 7">
    <name type="scientific">Kibdelosporangium persicum</name>
    <dbReference type="NCBI Taxonomy" id="2698649"/>
    <lineage>
        <taxon>Bacteria</taxon>
        <taxon>Bacillati</taxon>
        <taxon>Actinomycetota</taxon>
        <taxon>Actinomycetes</taxon>
        <taxon>Pseudonocardiales</taxon>
        <taxon>Pseudonocardiaceae</taxon>
        <taxon>Kibdelosporangium</taxon>
    </lineage>
</organism>
<keyword evidence="4" id="KW-0677">Repeat</keyword>
<dbReference type="CDD" id="cd19540">
    <property type="entry name" value="LCL_NRPS-like"/>
    <property type="match status" value="1"/>
</dbReference>
<dbReference type="InterPro" id="IPR020845">
    <property type="entry name" value="AMP-binding_CS"/>
</dbReference>
<protein>
    <submittedName>
        <fullName evidence="6">Non-ribosomal peptide synthetase</fullName>
    </submittedName>
</protein>
<evidence type="ECO:0000313" key="6">
    <source>
        <dbReference type="EMBL" id="NRN71464.1"/>
    </source>
</evidence>
<evidence type="ECO:0000256" key="3">
    <source>
        <dbReference type="ARBA" id="ARBA00022553"/>
    </source>
</evidence>
<keyword evidence="7" id="KW-1185">Reference proteome</keyword>
<feature type="domain" description="Carrier" evidence="5">
    <location>
        <begin position="321"/>
        <end position="396"/>
    </location>
</feature>
<dbReference type="Gene3D" id="3.40.50.150">
    <property type="entry name" value="Vaccinia Virus protein VP39"/>
    <property type="match status" value="2"/>
</dbReference>
<dbReference type="EMBL" id="JAAATY010000077">
    <property type="protein sequence ID" value="NRN71464.1"/>
    <property type="molecule type" value="Genomic_DNA"/>
</dbReference>
<name>A0ABX2FJ90_9PSEU</name>
<dbReference type="Pfam" id="PF00668">
    <property type="entry name" value="Condensation"/>
    <property type="match status" value="1"/>
</dbReference>
<dbReference type="InterPro" id="IPR013217">
    <property type="entry name" value="Methyltransf_12"/>
</dbReference>
<evidence type="ECO:0000313" key="7">
    <source>
        <dbReference type="Proteomes" id="UP000763557"/>
    </source>
</evidence>
<dbReference type="CDD" id="cd02440">
    <property type="entry name" value="AdoMet_MTases"/>
    <property type="match status" value="1"/>
</dbReference>
<comment type="cofactor">
    <cofactor evidence="1">
        <name>pantetheine 4'-phosphate</name>
        <dbReference type="ChEBI" id="CHEBI:47942"/>
    </cofactor>
</comment>
<gene>
    <name evidence="6" type="ORF">GC106_87440</name>
</gene>
<dbReference type="InterPro" id="IPR025110">
    <property type="entry name" value="AMP-bd_C"/>
</dbReference>
<dbReference type="PROSITE" id="PS50075">
    <property type="entry name" value="CARRIER"/>
    <property type="match status" value="1"/>
</dbReference>
<dbReference type="Proteomes" id="UP000763557">
    <property type="component" value="Unassembled WGS sequence"/>
</dbReference>
<dbReference type="Pfam" id="PF00501">
    <property type="entry name" value="AMP-binding"/>
    <property type="match status" value="1"/>
</dbReference>
<dbReference type="Gene3D" id="2.30.38.10">
    <property type="entry name" value="Luciferase, Domain 3"/>
    <property type="match status" value="1"/>
</dbReference>
<dbReference type="PANTHER" id="PTHR45527">
    <property type="entry name" value="NONRIBOSOMAL PEPTIDE SYNTHETASE"/>
    <property type="match status" value="1"/>
</dbReference>
<dbReference type="SUPFAM" id="SSF53335">
    <property type="entry name" value="S-adenosyl-L-methionine-dependent methyltransferases"/>
    <property type="match status" value="2"/>
</dbReference>
<dbReference type="InterPro" id="IPR010071">
    <property type="entry name" value="AA_adenyl_dom"/>
</dbReference>
<dbReference type="Pfam" id="PF00550">
    <property type="entry name" value="PP-binding"/>
    <property type="match status" value="1"/>
</dbReference>
<dbReference type="Gene3D" id="3.30.300.30">
    <property type="match status" value="2"/>
</dbReference>
<dbReference type="InterPro" id="IPR045851">
    <property type="entry name" value="AMP-bd_C_sf"/>
</dbReference>
<evidence type="ECO:0000256" key="4">
    <source>
        <dbReference type="ARBA" id="ARBA00022737"/>
    </source>
</evidence>
<dbReference type="CDD" id="cd05930">
    <property type="entry name" value="A_NRPS"/>
    <property type="match status" value="1"/>
</dbReference>
<proteinExistence type="predicted"/>
<evidence type="ECO:0000259" key="5">
    <source>
        <dbReference type="PROSITE" id="PS50075"/>
    </source>
</evidence>
<dbReference type="NCBIfam" id="TIGR01733">
    <property type="entry name" value="AA-adenyl-dom"/>
    <property type="match status" value="1"/>
</dbReference>
<dbReference type="SUPFAM" id="SSF47336">
    <property type="entry name" value="ACP-like"/>
    <property type="match status" value="1"/>
</dbReference>
<dbReference type="SUPFAM" id="SSF56801">
    <property type="entry name" value="Acetyl-CoA synthetase-like"/>
    <property type="match status" value="2"/>
</dbReference>
<dbReference type="InterPro" id="IPR036736">
    <property type="entry name" value="ACP-like_sf"/>
</dbReference>
<keyword evidence="2" id="KW-0596">Phosphopantetheine</keyword>